<accession>A0A6A5QTN6</accession>
<reference evidence="3" key="1">
    <citation type="journal article" date="2020" name="Stud. Mycol.">
        <title>101 Dothideomycetes genomes: a test case for predicting lifestyles and emergence of pathogens.</title>
        <authorList>
            <person name="Haridas S."/>
            <person name="Albert R."/>
            <person name="Binder M."/>
            <person name="Bloem J."/>
            <person name="Labutti K."/>
            <person name="Salamov A."/>
            <person name="Andreopoulos B."/>
            <person name="Baker S."/>
            <person name="Barry K."/>
            <person name="Bills G."/>
            <person name="Bluhm B."/>
            <person name="Cannon C."/>
            <person name="Castanera R."/>
            <person name="Culley D."/>
            <person name="Daum C."/>
            <person name="Ezra D."/>
            <person name="Gonzalez J."/>
            <person name="Henrissat B."/>
            <person name="Kuo A."/>
            <person name="Liang C."/>
            <person name="Lipzen A."/>
            <person name="Lutzoni F."/>
            <person name="Magnuson J."/>
            <person name="Mondo S."/>
            <person name="Nolan M."/>
            <person name="Ohm R."/>
            <person name="Pangilinan J."/>
            <person name="Park H.-J."/>
            <person name="Ramirez L."/>
            <person name="Alfaro M."/>
            <person name="Sun H."/>
            <person name="Tritt A."/>
            <person name="Yoshinaga Y."/>
            <person name="Zwiers L.-H."/>
            <person name="Turgeon B."/>
            <person name="Goodwin S."/>
            <person name="Spatafora J."/>
            <person name="Crous P."/>
            <person name="Grigoriev I."/>
        </authorList>
    </citation>
    <scope>NUCLEOTIDE SEQUENCE</scope>
    <source>
        <strain evidence="3">HMLAC05119</strain>
    </source>
</reference>
<feature type="transmembrane region" description="Helical" evidence="2">
    <location>
        <begin position="20"/>
        <end position="39"/>
    </location>
</feature>
<feature type="region of interest" description="Disordered" evidence="1">
    <location>
        <begin position="209"/>
        <end position="285"/>
    </location>
</feature>
<evidence type="ECO:0000313" key="3">
    <source>
        <dbReference type="EMBL" id="KAF1917956.1"/>
    </source>
</evidence>
<feature type="region of interest" description="Disordered" evidence="1">
    <location>
        <begin position="656"/>
        <end position="772"/>
    </location>
</feature>
<evidence type="ECO:0000256" key="1">
    <source>
        <dbReference type="SAM" id="MobiDB-lite"/>
    </source>
</evidence>
<organism evidence="3 4">
    <name type="scientific">Ampelomyces quisqualis</name>
    <name type="common">Powdery mildew agent</name>
    <dbReference type="NCBI Taxonomy" id="50730"/>
    <lineage>
        <taxon>Eukaryota</taxon>
        <taxon>Fungi</taxon>
        <taxon>Dikarya</taxon>
        <taxon>Ascomycota</taxon>
        <taxon>Pezizomycotina</taxon>
        <taxon>Dothideomycetes</taxon>
        <taxon>Pleosporomycetidae</taxon>
        <taxon>Pleosporales</taxon>
        <taxon>Pleosporineae</taxon>
        <taxon>Phaeosphaeriaceae</taxon>
        <taxon>Ampelomyces</taxon>
    </lineage>
</organism>
<proteinExistence type="predicted"/>
<protein>
    <submittedName>
        <fullName evidence="3">Uncharacterized protein</fullName>
    </submittedName>
</protein>
<dbReference type="Proteomes" id="UP000800096">
    <property type="component" value="Unassembled WGS sequence"/>
</dbReference>
<name>A0A6A5QTN6_AMPQU</name>
<dbReference type="InterPro" id="IPR017956">
    <property type="entry name" value="AT_hook_DNA-bd_motif"/>
</dbReference>
<gene>
    <name evidence="3" type="ORF">BDU57DRAFT_571839</name>
</gene>
<feature type="compositionally biased region" description="Polar residues" evidence="1">
    <location>
        <begin position="230"/>
        <end position="243"/>
    </location>
</feature>
<dbReference type="SMART" id="SM00384">
    <property type="entry name" value="AT_hook"/>
    <property type="match status" value="2"/>
</dbReference>
<feature type="transmembrane region" description="Helical" evidence="2">
    <location>
        <begin position="46"/>
        <end position="65"/>
    </location>
</feature>
<feature type="compositionally biased region" description="Polar residues" evidence="1">
    <location>
        <begin position="251"/>
        <end position="285"/>
    </location>
</feature>
<feature type="compositionally biased region" description="Polar residues" evidence="1">
    <location>
        <begin position="656"/>
        <end position="669"/>
    </location>
</feature>
<feature type="region of interest" description="Disordered" evidence="1">
    <location>
        <begin position="500"/>
        <end position="524"/>
    </location>
</feature>
<keyword evidence="4" id="KW-1185">Reference proteome</keyword>
<keyword evidence="2" id="KW-0472">Membrane</keyword>
<feature type="compositionally biased region" description="Polar residues" evidence="1">
    <location>
        <begin position="742"/>
        <end position="757"/>
    </location>
</feature>
<evidence type="ECO:0000256" key="2">
    <source>
        <dbReference type="SAM" id="Phobius"/>
    </source>
</evidence>
<sequence>MEEHTSTPTTSPTNQISLSLQAATIALTHFLLEGLALPACLTKHGALLLVFTGGAAVATALYDFLQSNRENRAKFSLAVYHVVRMVENTPEFLALLDRPHDLLKVVDREVSHMIGLHLTKCEAGNVMTELKRKVWSQVDDQRALVAKRRKCKMSVSEDDFACEDRMTGVVSSDMLESSLEKVTVQLQVTPPSLGSPTKSQHLGDIQELEEDGRPDGEDSTAAFPKRKRTSNIPPGESSSNQTPMLKDTIPLPTTASPQMSLKPQLSTIEGSTSSPSPNVQNSMSPSIRGAYRHSFVSISENEDFSPTPPLRPKRPIFTSYGLDYNDKSIYSSPSPPNSARSPTESMLETATYRAFNPKALGNRPYKSTLIKTPKAKKPASTVKSRQLPNTMTLKTGNRKKGTWLMPVKEASSCPDILVPRVTESYVAATRQSEVGLVAVHKEQPHIQDLLQQEQEVEKHQQQEESIVAPLAENQNWPSPLLKFSSPEIDDAEEITGFESPIASIDSPPSATAISPPMPSSPMLSSSEDVYTLEFSKPPASPVDSSLLSDEDFALPASQLDYLLPSEEDLLELKSLVFPFEEDISQPESQLDFFESSDEYVLQPGSPLASWPPYQDISLPASLVYSLLPSDEDVSLGVQVNSTRGSSPMVLIVTKSKASQTLPSEPTTAVIQPPATITPPISLPSSNPSPLPKKRGRSKKDDVLKQNSDTPMPPAKRRGRPKKAVTEPQAPKTPTQPRKLHDSLQTNFQDLQLPNTSQKPEKMRGRTPKPKLQAPVDLASIRKTARKTAFKGAFF</sequence>
<dbReference type="OrthoDB" id="3691606at2759"/>
<dbReference type="AlphaFoldDB" id="A0A6A5QTN6"/>
<evidence type="ECO:0000313" key="4">
    <source>
        <dbReference type="Proteomes" id="UP000800096"/>
    </source>
</evidence>
<dbReference type="GO" id="GO:0003677">
    <property type="term" value="F:DNA binding"/>
    <property type="evidence" value="ECO:0007669"/>
    <property type="project" value="InterPro"/>
</dbReference>
<keyword evidence="2" id="KW-0812">Transmembrane</keyword>
<dbReference type="EMBL" id="ML979134">
    <property type="protein sequence ID" value="KAF1917956.1"/>
    <property type="molecule type" value="Genomic_DNA"/>
</dbReference>
<feature type="compositionally biased region" description="Low complexity" evidence="1">
    <location>
        <begin position="672"/>
        <end position="687"/>
    </location>
</feature>
<keyword evidence="2" id="KW-1133">Transmembrane helix</keyword>